<sequence>MAGMAGWRCMWSSLLWWFGLADDLDKEALRKTFDWKGGGIDRLRFFKERLGFEPRHIVDVGAHVGNWTRDAREVFPSADFLLIEANPEHADKLRNTGERFEIALLTSQPRPRMVFHSTRCNVKTGASIFREQTPWYENPLCHQPLVLRSWTLDQVVQNSSSAGQACCDLVKADVQGAEIEVLRGGPRTLRNAQLVLLEASVLPYNEGAPRFSELIRFMADHDFEIVDVVDASFSEDVARILQLDLLFAPTWSPLLQRPLPGGIRPAPARNGVAK</sequence>
<dbReference type="InterPro" id="IPR053188">
    <property type="entry name" value="FkbM_Methyltransferase"/>
</dbReference>
<dbReference type="Gene3D" id="3.40.50.150">
    <property type="entry name" value="Vaccinia Virus protein VP39"/>
    <property type="match status" value="1"/>
</dbReference>
<dbReference type="Pfam" id="PF05050">
    <property type="entry name" value="Methyltransf_21"/>
    <property type="match status" value="1"/>
</dbReference>
<feature type="signal peptide" evidence="1">
    <location>
        <begin position="1"/>
        <end position="21"/>
    </location>
</feature>
<dbReference type="PANTHER" id="PTHR36973">
    <property type="entry name" value="SLL1456 PROTEIN-RELATED"/>
    <property type="match status" value="1"/>
</dbReference>
<reference evidence="3" key="1">
    <citation type="submission" date="2021-02" db="EMBL/GenBank/DDBJ databases">
        <authorList>
            <person name="Dougan E. K."/>
            <person name="Rhodes N."/>
            <person name="Thang M."/>
            <person name="Chan C."/>
        </authorList>
    </citation>
    <scope>NUCLEOTIDE SEQUENCE</scope>
</reference>
<comment type="caution">
    <text evidence="3">The sequence shown here is derived from an EMBL/GenBank/DDBJ whole genome shotgun (WGS) entry which is preliminary data.</text>
</comment>
<evidence type="ECO:0000259" key="2">
    <source>
        <dbReference type="Pfam" id="PF05050"/>
    </source>
</evidence>
<accession>A0A812T5V7</accession>
<dbReference type="InterPro" id="IPR029063">
    <property type="entry name" value="SAM-dependent_MTases_sf"/>
</dbReference>
<protein>
    <recommendedName>
        <fullName evidence="2">Methyltransferase FkbM domain-containing protein</fullName>
    </recommendedName>
</protein>
<feature type="chain" id="PRO_5032405103" description="Methyltransferase FkbM domain-containing protein" evidence="1">
    <location>
        <begin position="22"/>
        <end position="274"/>
    </location>
</feature>
<dbReference type="OrthoDB" id="419125at2759"/>
<dbReference type="PANTHER" id="PTHR36973:SF4">
    <property type="entry name" value="NODULATION PROTEIN"/>
    <property type="match status" value="1"/>
</dbReference>
<dbReference type="NCBIfam" id="TIGR01444">
    <property type="entry name" value="fkbM_fam"/>
    <property type="match status" value="1"/>
</dbReference>
<gene>
    <name evidence="3" type="ORF">SNAT2548_LOCUS28328</name>
</gene>
<evidence type="ECO:0000256" key="1">
    <source>
        <dbReference type="SAM" id="SignalP"/>
    </source>
</evidence>
<keyword evidence="4" id="KW-1185">Reference proteome</keyword>
<dbReference type="SUPFAM" id="SSF53335">
    <property type="entry name" value="S-adenosyl-L-methionine-dependent methyltransferases"/>
    <property type="match status" value="1"/>
</dbReference>
<dbReference type="InterPro" id="IPR006342">
    <property type="entry name" value="FkbM_mtfrase"/>
</dbReference>
<feature type="domain" description="Methyltransferase FkbM" evidence="2">
    <location>
        <begin position="59"/>
        <end position="224"/>
    </location>
</feature>
<dbReference type="AlphaFoldDB" id="A0A812T5V7"/>
<name>A0A812T5V7_9DINO</name>
<proteinExistence type="predicted"/>
<organism evidence="3 4">
    <name type="scientific">Symbiodinium natans</name>
    <dbReference type="NCBI Taxonomy" id="878477"/>
    <lineage>
        <taxon>Eukaryota</taxon>
        <taxon>Sar</taxon>
        <taxon>Alveolata</taxon>
        <taxon>Dinophyceae</taxon>
        <taxon>Suessiales</taxon>
        <taxon>Symbiodiniaceae</taxon>
        <taxon>Symbiodinium</taxon>
    </lineage>
</organism>
<evidence type="ECO:0000313" key="3">
    <source>
        <dbReference type="EMBL" id="CAE7505673.1"/>
    </source>
</evidence>
<dbReference type="Proteomes" id="UP000604046">
    <property type="component" value="Unassembled WGS sequence"/>
</dbReference>
<keyword evidence="1" id="KW-0732">Signal</keyword>
<evidence type="ECO:0000313" key="4">
    <source>
        <dbReference type="Proteomes" id="UP000604046"/>
    </source>
</evidence>
<dbReference type="EMBL" id="CAJNDS010002512">
    <property type="protein sequence ID" value="CAE7505673.1"/>
    <property type="molecule type" value="Genomic_DNA"/>
</dbReference>